<proteinExistence type="predicted"/>
<evidence type="ECO:0000313" key="1">
    <source>
        <dbReference type="EMBL" id="TFL05587.1"/>
    </source>
</evidence>
<keyword evidence="2" id="KW-1185">Reference proteome</keyword>
<dbReference type="AlphaFoldDB" id="A0A5C3QW75"/>
<dbReference type="Proteomes" id="UP000305067">
    <property type="component" value="Unassembled WGS sequence"/>
</dbReference>
<protein>
    <submittedName>
        <fullName evidence="1">Uncharacterized protein</fullName>
    </submittedName>
</protein>
<organism evidence="1 2">
    <name type="scientific">Pterulicium gracile</name>
    <dbReference type="NCBI Taxonomy" id="1884261"/>
    <lineage>
        <taxon>Eukaryota</taxon>
        <taxon>Fungi</taxon>
        <taxon>Dikarya</taxon>
        <taxon>Basidiomycota</taxon>
        <taxon>Agaricomycotina</taxon>
        <taxon>Agaricomycetes</taxon>
        <taxon>Agaricomycetidae</taxon>
        <taxon>Agaricales</taxon>
        <taxon>Pleurotineae</taxon>
        <taxon>Pterulaceae</taxon>
        <taxon>Pterulicium</taxon>
    </lineage>
</organism>
<reference evidence="1 2" key="1">
    <citation type="journal article" date="2019" name="Nat. Ecol. Evol.">
        <title>Megaphylogeny resolves global patterns of mushroom evolution.</title>
        <authorList>
            <person name="Varga T."/>
            <person name="Krizsan K."/>
            <person name="Foldi C."/>
            <person name="Dima B."/>
            <person name="Sanchez-Garcia M."/>
            <person name="Sanchez-Ramirez S."/>
            <person name="Szollosi G.J."/>
            <person name="Szarkandi J.G."/>
            <person name="Papp V."/>
            <person name="Albert L."/>
            <person name="Andreopoulos W."/>
            <person name="Angelini C."/>
            <person name="Antonin V."/>
            <person name="Barry K.W."/>
            <person name="Bougher N.L."/>
            <person name="Buchanan P."/>
            <person name="Buyck B."/>
            <person name="Bense V."/>
            <person name="Catcheside P."/>
            <person name="Chovatia M."/>
            <person name="Cooper J."/>
            <person name="Damon W."/>
            <person name="Desjardin D."/>
            <person name="Finy P."/>
            <person name="Geml J."/>
            <person name="Haridas S."/>
            <person name="Hughes K."/>
            <person name="Justo A."/>
            <person name="Karasinski D."/>
            <person name="Kautmanova I."/>
            <person name="Kiss B."/>
            <person name="Kocsube S."/>
            <person name="Kotiranta H."/>
            <person name="LaButti K.M."/>
            <person name="Lechner B.E."/>
            <person name="Liimatainen K."/>
            <person name="Lipzen A."/>
            <person name="Lukacs Z."/>
            <person name="Mihaltcheva S."/>
            <person name="Morgado L.N."/>
            <person name="Niskanen T."/>
            <person name="Noordeloos M.E."/>
            <person name="Ohm R.A."/>
            <person name="Ortiz-Santana B."/>
            <person name="Ovrebo C."/>
            <person name="Racz N."/>
            <person name="Riley R."/>
            <person name="Savchenko A."/>
            <person name="Shiryaev A."/>
            <person name="Soop K."/>
            <person name="Spirin V."/>
            <person name="Szebenyi C."/>
            <person name="Tomsovsky M."/>
            <person name="Tulloss R.E."/>
            <person name="Uehling J."/>
            <person name="Grigoriev I.V."/>
            <person name="Vagvolgyi C."/>
            <person name="Papp T."/>
            <person name="Martin F.M."/>
            <person name="Miettinen O."/>
            <person name="Hibbett D.S."/>
            <person name="Nagy L.G."/>
        </authorList>
    </citation>
    <scope>NUCLEOTIDE SEQUENCE [LARGE SCALE GENOMIC DNA]</scope>
    <source>
        <strain evidence="1 2">CBS 309.79</strain>
    </source>
</reference>
<dbReference type="PROSITE" id="PS51257">
    <property type="entry name" value="PROKAR_LIPOPROTEIN"/>
    <property type="match status" value="1"/>
</dbReference>
<evidence type="ECO:0000313" key="2">
    <source>
        <dbReference type="Proteomes" id="UP000305067"/>
    </source>
</evidence>
<name>A0A5C3QW75_9AGAR</name>
<sequence>MRLDTTLLPSTSSHHPTALTTSVSSLFASVSCQCRHSPRAAQLMCGREVVGDWYRPCRHFIKAYDTSNTSDCMSERCGLSSAHKHTARLCGCPLVEHEIQKIQNMFRFPCDSCKQAEWDRRAGSQVQERW</sequence>
<dbReference type="EMBL" id="ML178816">
    <property type="protein sequence ID" value="TFL05587.1"/>
    <property type="molecule type" value="Genomic_DNA"/>
</dbReference>
<accession>A0A5C3QW75</accession>
<gene>
    <name evidence="1" type="ORF">BDV98DRAFT_560282</name>
</gene>
<dbReference type="OrthoDB" id="3197992at2759"/>